<dbReference type="STRING" id="521013.SAMN04488567_2873"/>
<evidence type="ECO:0000256" key="1">
    <source>
        <dbReference type="SAM" id="MobiDB-lite"/>
    </source>
</evidence>
<feature type="region of interest" description="Disordered" evidence="1">
    <location>
        <begin position="117"/>
        <end position="150"/>
    </location>
</feature>
<proteinExistence type="predicted"/>
<organism evidence="2 3">
    <name type="scientific">Limimaricola pyoseonensis</name>
    <dbReference type="NCBI Taxonomy" id="521013"/>
    <lineage>
        <taxon>Bacteria</taxon>
        <taxon>Pseudomonadati</taxon>
        <taxon>Pseudomonadota</taxon>
        <taxon>Alphaproteobacteria</taxon>
        <taxon>Rhodobacterales</taxon>
        <taxon>Paracoccaceae</taxon>
        <taxon>Limimaricola</taxon>
    </lineage>
</organism>
<dbReference type="Proteomes" id="UP000198922">
    <property type="component" value="Unassembled WGS sequence"/>
</dbReference>
<dbReference type="OrthoDB" id="7585945at2"/>
<evidence type="ECO:0008006" key="4">
    <source>
        <dbReference type="Google" id="ProtNLM"/>
    </source>
</evidence>
<feature type="compositionally biased region" description="Basic residues" evidence="1">
    <location>
        <begin position="138"/>
        <end position="150"/>
    </location>
</feature>
<dbReference type="AlphaFoldDB" id="A0A1G7GPT8"/>
<protein>
    <recommendedName>
        <fullName evidence="4">Tail assembly chaperone</fullName>
    </recommendedName>
</protein>
<dbReference type="EMBL" id="FNAT01000005">
    <property type="protein sequence ID" value="SDE90134.1"/>
    <property type="molecule type" value="Genomic_DNA"/>
</dbReference>
<keyword evidence="3" id="KW-1185">Reference proteome</keyword>
<evidence type="ECO:0000313" key="2">
    <source>
        <dbReference type="EMBL" id="SDE90134.1"/>
    </source>
</evidence>
<name>A0A1G7GPT8_9RHOB</name>
<reference evidence="3" key="1">
    <citation type="submission" date="2016-10" db="EMBL/GenBank/DDBJ databases">
        <authorList>
            <person name="Varghese N."/>
            <person name="Submissions S."/>
        </authorList>
    </citation>
    <scope>NUCLEOTIDE SEQUENCE [LARGE SCALE GENOMIC DNA]</scope>
    <source>
        <strain evidence="3">DSM 21424</strain>
    </source>
</reference>
<dbReference type="RefSeq" id="WP_090113128.1">
    <property type="nucleotide sequence ID" value="NZ_FNAT01000005.1"/>
</dbReference>
<sequence length="150" mass="15458">MIRLNLSSTGPSWLDLGPGVRVQVQPLTSVLVGAASSDPRVTSLSTDASAEERAVAMAKAIGVRAILDWEGVVDAGDAAMPVSPEAVDALMDFYPAFEAFQIGYVAAAMQLHLEKKGSALSPNGGSAGARPTATPAPRRAKAARKSKAAR</sequence>
<accession>A0A1G7GPT8</accession>
<evidence type="ECO:0000313" key="3">
    <source>
        <dbReference type="Proteomes" id="UP000198922"/>
    </source>
</evidence>
<feature type="compositionally biased region" description="Low complexity" evidence="1">
    <location>
        <begin position="128"/>
        <end position="137"/>
    </location>
</feature>
<gene>
    <name evidence="2" type="ORF">SAMN04488567_2873</name>
</gene>